<evidence type="ECO:0000259" key="14">
    <source>
        <dbReference type="Pfam" id="PF13632"/>
    </source>
</evidence>
<dbReference type="NCBIfam" id="NF003958">
    <property type="entry name" value="PRK05454.2-1"/>
    <property type="match status" value="1"/>
</dbReference>
<keyword evidence="6" id="KW-0997">Cell inner membrane</keyword>
<evidence type="ECO:0000256" key="13">
    <source>
        <dbReference type="SAM" id="Phobius"/>
    </source>
</evidence>
<comment type="pathway">
    <text evidence="2">Glycan metabolism; osmoregulated periplasmic glucan (OPG) biosynthesis.</text>
</comment>
<dbReference type="PANTHER" id="PTHR43867:SF5">
    <property type="entry name" value="GLUCANS BIOSYNTHESIS GLUCOSYLTRANSFERASE H"/>
    <property type="match status" value="1"/>
</dbReference>
<sequence>MNSADPTTHDIPWLGTRRAIFALLVLTSTALGGWTMFEILRVNGITPLQCVILGLFVITFGWITIAFWTSIMGFVLQLTRRDPLTLAKLRTNDVPTQLGEHRTALVMPIFNEDPQRVANGLECTCRSLLEYPGAERFEAFVLSDTSNDEIARREEIAVAALQQRLGSRFTIHYRRREENHGRKAGNLADFCRRWGRHYDYMVVLDADSIMGGKTLMSLVQSMQANPSVGMIQTVPIPIRQDSVFGRFTQFAAALHSPMLATGQSFWQGDAANFWGHNAILRTRAFMDCCGLPTLSGKPPLGGEILSHDFVEAALLRRAGWEVRLDTSLEESFEEVPSNLLEFAKRDRRWTQGNMQHLRLLTGRGLHTMNRFHFLCGALAYLSSLLWAMMLGVSTVDAIGRAQGQHHFFSDGYQLFPDWPISTPGLIIPLLVSTVVLLLLPKALGVLLAFIQCPAAYGGRFRLVASTFLEIAIAVLIAPIMMAFHSLFIIGVLTGYNVTWNAQVREGRSVPWKDAIRHTWAGTLLGAIWGLATYQMAPEFFWWLSPVWAGLLLAAPLVRFTSSLKRGARLRRFGLLLVPSEVSPPPVLQPLETSSLSSDSQGLSLAPPPPELPGEMPIQSFTDLPHPRARPLTKVPVKE</sequence>
<organism evidence="15 16">
    <name type="scientific">Litchfieldella anticariensis (strain DSM 16096 / CECT 5854 / CIP 108499 / LMG 22089 / FP35)</name>
    <name type="common">Halomonas anticariensis</name>
    <dbReference type="NCBI Taxonomy" id="1121939"/>
    <lineage>
        <taxon>Bacteria</taxon>
        <taxon>Pseudomonadati</taxon>
        <taxon>Pseudomonadota</taxon>
        <taxon>Gammaproteobacteria</taxon>
        <taxon>Oceanospirillales</taxon>
        <taxon>Halomonadaceae</taxon>
        <taxon>Litchfieldella</taxon>
    </lineage>
</organism>
<evidence type="ECO:0000256" key="12">
    <source>
        <dbReference type="SAM" id="MobiDB-lite"/>
    </source>
</evidence>
<comment type="similarity">
    <text evidence="3">Belongs to the glycosyltransferase 2 family. OpgH subfamily.</text>
</comment>
<proteinExistence type="inferred from homology"/>
<dbReference type="InterPro" id="IPR050321">
    <property type="entry name" value="Glycosyltr_2/OpgH_subfam"/>
</dbReference>
<dbReference type="Gene3D" id="3.90.550.10">
    <property type="entry name" value="Spore Coat Polysaccharide Biosynthesis Protein SpsA, Chain A"/>
    <property type="match status" value="1"/>
</dbReference>
<evidence type="ECO:0000256" key="9">
    <source>
        <dbReference type="ARBA" id="ARBA00022692"/>
    </source>
</evidence>
<feature type="transmembrane region" description="Helical" evidence="13">
    <location>
        <begin position="371"/>
        <end position="392"/>
    </location>
</feature>
<dbReference type="eggNOG" id="COG2943">
    <property type="taxonomic scope" value="Bacteria"/>
</dbReference>
<dbReference type="GO" id="GO:0005886">
    <property type="term" value="C:plasma membrane"/>
    <property type="evidence" value="ECO:0007669"/>
    <property type="project" value="UniProtKB-SubCell"/>
</dbReference>
<evidence type="ECO:0000256" key="6">
    <source>
        <dbReference type="ARBA" id="ARBA00022519"/>
    </source>
</evidence>
<keyword evidence="10 13" id="KW-1133">Transmembrane helix</keyword>
<feature type="transmembrane region" description="Helical" evidence="13">
    <location>
        <begin position="462"/>
        <end position="480"/>
    </location>
</feature>
<keyword evidence="8" id="KW-0808">Transferase</keyword>
<evidence type="ECO:0000256" key="3">
    <source>
        <dbReference type="ARBA" id="ARBA00009337"/>
    </source>
</evidence>
<dbReference type="GO" id="GO:0016758">
    <property type="term" value="F:hexosyltransferase activity"/>
    <property type="evidence" value="ECO:0007669"/>
    <property type="project" value="TreeGrafter"/>
</dbReference>
<evidence type="ECO:0000256" key="7">
    <source>
        <dbReference type="ARBA" id="ARBA00022676"/>
    </source>
</evidence>
<evidence type="ECO:0000313" key="16">
    <source>
        <dbReference type="Proteomes" id="UP000014463"/>
    </source>
</evidence>
<evidence type="ECO:0000256" key="5">
    <source>
        <dbReference type="ARBA" id="ARBA00022475"/>
    </source>
</evidence>
<dbReference type="AlphaFoldDB" id="S2KL60"/>
<dbReference type="InterPro" id="IPR001173">
    <property type="entry name" value="Glyco_trans_2-like"/>
</dbReference>
<dbReference type="NCBIfam" id="NF003962">
    <property type="entry name" value="PRK05454.2-5"/>
    <property type="match status" value="1"/>
</dbReference>
<evidence type="ECO:0000256" key="4">
    <source>
        <dbReference type="ARBA" id="ARBA00020585"/>
    </source>
</evidence>
<feature type="region of interest" description="Disordered" evidence="12">
    <location>
        <begin position="588"/>
        <end position="638"/>
    </location>
</feature>
<reference evidence="15 16" key="1">
    <citation type="journal article" date="2013" name="Genome Announc.">
        <title>Draft genome sequence of the moderately halophilic gammaproteobacterium Halomonas anticariensis FP35.</title>
        <authorList>
            <person name="Tahrioui A."/>
            <person name="Quesada E."/>
            <person name="Llamas I."/>
        </authorList>
    </citation>
    <scope>NUCLEOTIDE SEQUENCE [LARGE SCALE GENOMIC DNA]</scope>
    <source>
        <strain evidence="16">DSM 16096 / CECT 5854 / LMG 22089 / FP35</strain>
    </source>
</reference>
<dbReference type="InterPro" id="IPR029044">
    <property type="entry name" value="Nucleotide-diphossugar_trans"/>
</dbReference>
<keyword evidence="16" id="KW-1185">Reference proteome</keyword>
<keyword evidence="9 13" id="KW-0812">Transmembrane</keyword>
<dbReference type="Proteomes" id="UP000014463">
    <property type="component" value="Unassembled WGS sequence"/>
</dbReference>
<protein>
    <recommendedName>
        <fullName evidence="4">Glucans biosynthesis glucosyltransferase H</fullName>
    </recommendedName>
</protein>
<gene>
    <name evidence="15" type="ORF">L861_10040</name>
</gene>
<keyword evidence="7" id="KW-0328">Glycosyltransferase</keyword>
<dbReference type="CDD" id="cd04191">
    <property type="entry name" value="Glucan_BSP_MdoH"/>
    <property type="match status" value="1"/>
</dbReference>
<dbReference type="PANTHER" id="PTHR43867">
    <property type="entry name" value="CELLULOSE SYNTHASE CATALYTIC SUBUNIT A [UDP-FORMING]"/>
    <property type="match status" value="1"/>
</dbReference>
<feature type="transmembrane region" description="Helical" evidence="13">
    <location>
        <begin position="539"/>
        <end position="561"/>
    </location>
</feature>
<dbReference type="RefSeq" id="WP_016416611.1">
    <property type="nucleotide sequence ID" value="NZ_AUAB01000002.1"/>
</dbReference>
<evidence type="ECO:0000256" key="1">
    <source>
        <dbReference type="ARBA" id="ARBA00004429"/>
    </source>
</evidence>
<evidence type="ECO:0000256" key="10">
    <source>
        <dbReference type="ARBA" id="ARBA00022989"/>
    </source>
</evidence>
<dbReference type="SUPFAM" id="SSF53448">
    <property type="entry name" value="Nucleotide-diphospho-sugar transferases"/>
    <property type="match status" value="1"/>
</dbReference>
<feature type="transmembrane region" description="Helical" evidence="13">
    <location>
        <begin position="52"/>
        <end position="76"/>
    </location>
</feature>
<feature type="transmembrane region" description="Helical" evidence="13">
    <location>
        <begin position="425"/>
        <end position="450"/>
    </location>
</feature>
<accession>S2KL60</accession>
<keyword evidence="11 13" id="KW-0472">Membrane</keyword>
<feature type="transmembrane region" description="Helical" evidence="13">
    <location>
        <begin position="20"/>
        <end position="40"/>
    </location>
</feature>
<evidence type="ECO:0000313" key="15">
    <source>
        <dbReference type="EMBL" id="EPC02675.1"/>
    </source>
</evidence>
<keyword evidence="5" id="KW-1003">Cell membrane</keyword>
<dbReference type="Pfam" id="PF13632">
    <property type="entry name" value="Glyco_trans_2_3"/>
    <property type="match status" value="1"/>
</dbReference>
<feature type="compositionally biased region" description="Low complexity" evidence="12">
    <location>
        <begin position="588"/>
        <end position="604"/>
    </location>
</feature>
<dbReference type="PATRIC" id="fig|1121939.11.peg.2103"/>
<comment type="subcellular location">
    <subcellularLocation>
        <location evidence="1">Cell inner membrane</location>
        <topology evidence="1">Multi-pass membrane protein</topology>
    </subcellularLocation>
</comment>
<evidence type="ECO:0000256" key="2">
    <source>
        <dbReference type="ARBA" id="ARBA00005001"/>
    </source>
</evidence>
<comment type="caution">
    <text evidence="15">The sequence shown here is derived from an EMBL/GenBank/DDBJ whole genome shotgun (WGS) entry which is preliminary data.</text>
</comment>
<dbReference type="STRING" id="1121939.L861_10040"/>
<evidence type="ECO:0000256" key="8">
    <source>
        <dbReference type="ARBA" id="ARBA00022679"/>
    </source>
</evidence>
<name>S2KL60_LITA3</name>
<feature type="domain" description="Glycosyltransferase 2-like" evidence="14">
    <location>
        <begin position="202"/>
        <end position="390"/>
    </location>
</feature>
<dbReference type="EMBL" id="ASTJ01000024">
    <property type="protein sequence ID" value="EPC02675.1"/>
    <property type="molecule type" value="Genomic_DNA"/>
</dbReference>
<evidence type="ECO:0000256" key="11">
    <source>
        <dbReference type="ARBA" id="ARBA00023136"/>
    </source>
</evidence>